<dbReference type="RefSeq" id="WP_382434055.1">
    <property type="nucleotide sequence ID" value="NZ_JBHSHJ010000013.1"/>
</dbReference>
<evidence type="ECO:0000313" key="5">
    <source>
        <dbReference type="Proteomes" id="UP001596001"/>
    </source>
</evidence>
<dbReference type="EMBL" id="JBHSHJ010000013">
    <property type="protein sequence ID" value="MFC4790065.1"/>
    <property type="molecule type" value="Genomic_DNA"/>
</dbReference>
<keyword evidence="5" id="KW-1185">Reference proteome</keyword>
<accession>A0ABV9QG95</accession>
<feature type="region of interest" description="Disordered" evidence="1">
    <location>
        <begin position="60"/>
        <end position="121"/>
    </location>
</feature>
<feature type="compositionally biased region" description="Low complexity" evidence="1">
    <location>
        <begin position="93"/>
        <end position="120"/>
    </location>
</feature>
<dbReference type="Proteomes" id="UP001596001">
    <property type="component" value="Unassembled WGS sequence"/>
</dbReference>
<organism evidence="4 5">
    <name type="scientific">Giesbergeria sinuosa</name>
    <dbReference type="NCBI Taxonomy" id="80883"/>
    <lineage>
        <taxon>Bacteria</taxon>
        <taxon>Pseudomonadati</taxon>
        <taxon>Pseudomonadota</taxon>
        <taxon>Betaproteobacteria</taxon>
        <taxon>Burkholderiales</taxon>
        <taxon>Comamonadaceae</taxon>
        <taxon>Giesbergeria</taxon>
    </lineage>
</organism>
<proteinExistence type="predicted"/>
<dbReference type="InterPro" id="IPR007449">
    <property type="entry name" value="ZipA_FtsZ-bd_C"/>
</dbReference>
<protein>
    <submittedName>
        <fullName evidence="4">Cell division protein FtsZ</fullName>
    </submittedName>
</protein>
<dbReference type="GO" id="GO:0051301">
    <property type="term" value="P:cell division"/>
    <property type="evidence" value="ECO:0007669"/>
    <property type="project" value="UniProtKB-KW"/>
</dbReference>
<sequence length="396" mass="42605">MSNLQISLAVIGAVLLALIVAYNAWTNHRNTPKKPRPAEPGTPAEPALRQEPAFDHLLDQALHGTPPAPPPVASASEHDHDHDTPFPEKRAEVPSTPVASAPAEAAPKAAAAPTAKPNAAPDRRLGLDKLIDALATLHCEQAVPGDAVLAALPPTRRVGSKPFAIEAWNETSQQWEHPVATQRYSRFQAGVQLANRTGALNEIEFSEFVHKVQPFADMLHAAAEFPEMLHEVARAKSLDDFAGQHDAQLAFVLRARQAAWSAGYLQQNASRLGFLPGSMAGRMLLPAPTAGLPPLLTLAFDTQAALAEDLEQSAVRDLMLSLDVAQVNRSEQPFTRLREIATVLCRVMDGVLCDQNGQPLPAMAMDPIATDLELLYDQLDSHGLSAGSVLARRLFS</sequence>
<evidence type="ECO:0000259" key="3">
    <source>
        <dbReference type="SMART" id="SM00771"/>
    </source>
</evidence>
<keyword evidence="2" id="KW-0472">Membrane</keyword>
<keyword evidence="2" id="KW-0812">Transmembrane</keyword>
<dbReference type="SMART" id="SM00771">
    <property type="entry name" value="ZipA_C"/>
    <property type="match status" value="1"/>
</dbReference>
<dbReference type="InterPro" id="IPR036765">
    <property type="entry name" value="ZipA_FtsZ-bd_C_sf"/>
</dbReference>
<evidence type="ECO:0000313" key="4">
    <source>
        <dbReference type="EMBL" id="MFC4790065.1"/>
    </source>
</evidence>
<comment type="caution">
    <text evidence="4">The sequence shown here is derived from an EMBL/GenBank/DDBJ whole genome shotgun (WGS) entry which is preliminary data.</text>
</comment>
<feature type="compositionally biased region" description="Basic and acidic residues" evidence="1">
    <location>
        <begin position="76"/>
        <end position="92"/>
    </location>
</feature>
<feature type="domain" description="ZipA C-terminal FtsZ-binding" evidence="3">
    <location>
        <begin position="245"/>
        <end position="372"/>
    </location>
</feature>
<feature type="region of interest" description="Disordered" evidence="1">
    <location>
        <begin position="28"/>
        <end position="47"/>
    </location>
</feature>
<evidence type="ECO:0000256" key="1">
    <source>
        <dbReference type="SAM" id="MobiDB-lite"/>
    </source>
</evidence>
<keyword evidence="4" id="KW-0131">Cell cycle</keyword>
<keyword evidence="4" id="KW-0132">Cell division</keyword>
<name>A0ABV9QG95_9BURK</name>
<gene>
    <name evidence="4" type="ORF">ACFO6X_13850</name>
</gene>
<reference evidence="5" key="1">
    <citation type="journal article" date="2019" name="Int. J. Syst. Evol. Microbiol.">
        <title>The Global Catalogue of Microorganisms (GCM) 10K type strain sequencing project: providing services to taxonomists for standard genome sequencing and annotation.</title>
        <authorList>
            <consortium name="The Broad Institute Genomics Platform"/>
            <consortium name="The Broad Institute Genome Sequencing Center for Infectious Disease"/>
            <person name="Wu L."/>
            <person name="Ma J."/>
        </authorList>
    </citation>
    <scope>NUCLEOTIDE SEQUENCE [LARGE SCALE GENOMIC DNA]</scope>
    <source>
        <strain evidence="5">CCUG 49452</strain>
    </source>
</reference>
<feature type="transmembrane region" description="Helical" evidence="2">
    <location>
        <begin position="6"/>
        <end position="25"/>
    </location>
</feature>
<evidence type="ECO:0000256" key="2">
    <source>
        <dbReference type="SAM" id="Phobius"/>
    </source>
</evidence>
<keyword evidence="2" id="KW-1133">Transmembrane helix</keyword>
<dbReference type="SUPFAM" id="SSF64383">
    <property type="entry name" value="Cell-division protein ZipA, C-terminal domain"/>
    <property type="match status" value="1"/>
</dbReference>